<gene>
    <name evidence="1" type="ordered locus">MICA_2479</name>
</gene>
<dbReference type="Proteomes" id="UP000009286">
    <property type="component" value="Chromosome"/>
</dbReference>
<reference evidence="1 2" key="1">
    <citation type="journal article" date="2011" name="BMC Genomics">
        <title>Genomic insights into an obligate epibiotic bacterial predator: Micavibrio aeruginosavorus ARL-13.</title>
        <authorList>
            <person name="Wang Z."/>
            <person name="Kadouri D."/>
            <person name="Wu M."/>
        </authorList>
    </citation>
    <scope>NUCLEOTIDE SEQUENCE [LARGE SCALE GENOMIC DNA]</scope>
    <source>
        <strain evidence="1 2">ARL-13</strain>
    </source>
</reference>
<dbReference type="OrthoDB" id="9832709at2"/>
<evidence type="ECO:0000313" key="1">
    <source>
        <dbReference type="EMBL" id="AEP10780.1"/>
    </source>
</evidence>
<proteinExistence type="predicted"/>
<sequence length="138" mass="15393">MFYLHEITPALLDAAIPLIGKIPDSRDVRILDVMHTRDFHRSFHDIQARFRPLFNARKQTEGVMFRAAATGLFKKEQMAGFIVSDDVLQDILFDACKAYKISLPRSADKKVVAQDLAIGFELIFESAGAGPALALEEA</sequence>
<keyword evidence="2" id="KW-1185">Reference proteome</keyword>
<organism evidence="1 2">
    <name type="scientific">Micavibrio aeruginosavorus (strain ARL-13)</name>
    <dbReference type="NCBI Taxonomy" id="856793"/>
    <lineage>
        <taxon>Bacteria</taxon>
        <taxon>Pseudomonadati</taxon>
        <taxon>Bdellovibrionota</taxon>
        <taxon>Bdellovibrionia</taxon>
        <taxon>Bdellovibrionales</taxon>
        <taxon>Pseudobdellovibrionaceae</taxon>
        <taxon>Micavibrio</taxon>
    </lineage>
</organism>
<dbReference type="KEGG" id="mai:MICA_2479"/>
<name>G2KNY5_MICAA</name>
<protein>
    <submittedName>
        <fullName evidence="1">Uncharacterized protein</fullName>
    </submittedName>
</protein>
<dbReference type="AlphaFoldDB" id="G2KNY5"/>
<accession>G2KNY5</accession>
<evidence type="ECO:0000313" key="2">
    <source>
        <dbReference type="Proteomes" id="UP000009286"/>
    </source>
</evidence>
<dbReference type="EMBL" id="CP002382">
    <property type="protein sequence ID" value="AEP10780.1"/>
    <property type="molecule type" value="Genomic_DNA"/>
</dbReference>
<dbReference type="HOGENOM" id="CLU_1852909_0_0_5"/>